<dbReference type="EMBL" id="NHTK01005948">
    <property type="protein sequence ID" value="PPQ70580.1"/>
    <property type="molecule type" value="Genomic_DNA"/>
</dbReference>
<name>A0A409VWH6_9AGAR</name>
<evidence type="ECO:0000313" key="2">
    <source>
        <dbReference type="EMBL" id="PPQ70580.1"/>
    </source>
</evidence>
<proteinExistence type="predicted"/>
<comment type="caution">
    <text evidence="2">The sequence shown here is derived from an EMBL/GenBank/DDBJ whole genome shotgun (WGS) entry which is preliminary data.</text>
</comment>
<keyword evidence="3" id="KW-1185">Reference proteome</keyword>
<dbReference type="Proteomes" id="UP000284842">
    <property type="component" value="Unassembled WGS sequence"/>
</dbReference>
<protein>
    <submittedName>
        <fullName evidence="2">Uncharacterized protein</fullName>
    </submittedName>
</protein>
<evidence type="ECO:0000313" key="3">
    <source>
        <dbReference type="Proteomes" id="UP000284842"/>
    </source>
</evidence>
<feature type="compositionally biased region" description="Basic and acidic residues" evidence="1">
    <location>
        <begin position="494"/>
        <end position="505"/>
    </location>
</feature>
<evidence type="ECO:0000256" key="1">
    <source>
        <dbReference type="SAM" id="MobiDB-lite"/>
    </source>
</evidence>
<organism evidence="2 3">
    <name type="scientific">Panaeolus cyanescens</name>
    <dbReference type="NCBI Taxonomy" id="181874"/>
    <lineage>
        <taxon>Eukaryota</taxon>
        <taxon>Fungi</taxon>
        <taxon>Dikarya</taxon>
        <taxon>Basidiomycota</taxon>
        <taxon>Agaricomycotina</taxon>
        <taxon>Agaricomycetes</taxon>
        <taxon>Agaricomycetidae</taxon>
        <taxon>Agaricales</taxon>
        <taxon>Agaricineae</taxon>
        <taxon>Galeropsidaceae</taxon>
        <taxon>Panaeolus</taxon>
    </lineage>
</organism>
<gene>
    <name evidence="2" type="ORF">CVT24_000058</name>
</gene>
<sequence length="505" mass="56597">MSVERPFNLRDAVSTFSPTPILVAVSKLLETLSPLLSANSSFDEQTITTLRNLLASLALAAKYVFVALRHSNNALTSICTMLATLKSHRPATLAETLRLIAEKLLFSHANAMDSREVFSVLKTDVERLLRSVMEIHSQETTIRVTGRDTVEHRGLQDLGLSIKKYVEQAETSCASMVDLLSGTNTLIRAFLQDESFSLERPLTDVPLWSPNMFNVWRTFQAMFINFISDLRGPIITHPSWFPEIIKDEKGLIESDEQSRRPEIIQPQFKIIVSQMPGAGVNTAAPTVESVLTDGTIKSGSCEVRLLSIFHTKRGMSTVTVKMSLRQSGIWRHLLKSINLLCRITATNAEASFRVSNHAPATVNDAVADPNFLPKHCRPCFELDTSTSSLTRWHFWRPIYRWRPSSTFPSHFNISFDIEHDTRVGLEFHLAFEYRRRFLPLLTYTEQLVGKPYFVDPPPFSGDPVLSSPDPRQSTAQDGSKIELGPDPNDTTAADVHRQDGKGESA</sequence>
<feature type="region of interest" description="Disordered" evidence="1">
    <location>
        <begin position="459"/>
        <end position="505"/>
    </location>
</feature>
<dbReference type="OrthoDB" id="3125235at2759"/>
<reference evidence="2 3" key="1">
    <citation type="journal article" date="2018" name="Evol. Lett.">
        <title>Horizontal gene cluster transfer increased hallucinogenic mushroom diversity.</title>
        <authorList>
            <person name="Reynolds H.T."/>
            <person name="Vijayakumar V."/>
            <person name="Gluck-Thaler E."/>
            <person name="Korotkin H.B."/>
            <person name="Matheny P.B."/>
            <person name="Slot J.C."/>
        </authorList>
    </citation>
    <scope>NUCLEOTIDE SEQUENCE [LARGE SCALE GENOMIC DNA]</scope>
    <source>
        <strain evidence="2 3">2629</strain>
    </source>
</reference>
<dbReference type="AlphaFoldDB" id="A0A409VWH6"/>
<accession>A0A409VWH6</accession>
<dbReference type="InParanoid" id="A0A409VWH6"/>